<evidence type="ECO:0000313" key="8">
    <source>
        <dbReference type="EMBL" id="CAD5125219.1"/>
    </source>
</evidence>
<feature type="compositionally biased region" description="Basic and acidic residues" evidence="6">
    <location>
        <begin position="161"/>
        <end position="176"/>
    </location>
</feature>
<evidence type="ECO:0000256" key="5">
    <source>
        <dbReference type="SAM" id="Coils"/>
    </source>
</evidence>
<dbReference type="SUPFAM" id="SSF47459">
    <property type="entry name" value="HLH, helix-loop-helix DNA-binding domain"/>
    <property type="match status" value="1"/>
</dbReference>
<dbReference type="GO" id="GO:0005634">
    <property type="term" value="C:nucleus"/>
    <property type="evidence" value="ECO:0007669"/>
    <property type="project" value="UniProtKB-SubCell"/>
</dbReference>
<keyword evidence="3" id="KW-0804">Transcription</keyword>
<dbReference type="SMART" id="SM00353">
    <property type="entry name" value="HLH"/>
    <property type="match status" value="1"/>
</dbReference>
<keyword evidence="5" id="KW-0175">Coiled coil</keyword>
<dbReference type="GO" id="GO:0000978">
    <property type="term" value="F:RNA polymerase II cis-regulatory region sequence-specific DNA binding"/>
    <property type="evidence" value="ECO:0007669"/>
    <property type="project" value="TreeGrafter"/>
</dbReference>
<evidence type="ECO:0000256" key="2">
    <source>
        <dbReference type="ARBA" id="ARBA00023015"/>
    </source>
</evidence>
<dbReference type="AlphaFoldDB" id="A0A7I8WAQ2"/>
<sequence>MLFFLQEKLQKIVMVGNGFYLKHLPPSFYLFSFNLYFILYTISTLAGSQLTYRVIQIGSGSDNEGSQSQILGTQVLQSNAFSNGSNNSPSNDDASNTTRFAYVSGSNTESQTVEAASLTQVQTPQGHYFVMMNPQDVIPASRTIAPSRSIQARTISGDTGKTSRDERRRATHNEVERRRRDKINNWIVQLSKLIPDCAMDGLKGTQMSTQSKGGILAKACEYIEELRTSNNRMVESHDLLRQQLEELKSENTLLRQSLNEAGVSVPTQDFSNS</sequence>
<dbReference type="Gene3D" id="4.10.280.10">
    <property type="entry name" value="Helix-loop-helix DNA-binding domain"/>
    <property type="match status" value="1"/>
</dbReference>
<comment type="subcellular location">
    <subcellularLocation>
        <location evidence="1">Nucleus</location>
    </subcellularLocation>
</comment>
<dbReference type="InterPro" id="IPR011598">
    <property type="entry name" value="bHLH_dom"/>
</dbReference>
<evidence type="ECO:0000256" key="6">
    <source>
        <dbReference type="SAM" id="MobiDB-lite"/>
    </source>
</evidence>
<gene>
    <name evidence="8" type="ORF">DGYR_LOCUS12633</name>
</gene>
<proteinExistence type="predicted"/>
<feature type="coiled-coil region" evidence="5">
    <location>
        <begin position="230"/>
        <end position="257"/>
    </location>
</feature>
<protein>
    <submittedName>
        <fullName evidence="8">DgyrCDS13460</fullName>
    </submittedName>
</protein>
<keyword evidence="2" id="KW-0805">Transcription regulation</keyword>
<dbReference type="PANTHER" id="PTHR46117:SF3">
    <property type="entry name" value="FI24210P1"/>
    <property type="match status" value="1"/>
</dbReference>
<dbReference type="GO" id="GO:0000981">
    <property type="term" value="F:DNA-binding transcription factor activity, RNA polymerase II-specific"/>
    <property type="evidence" value="ECO:0007669"/>
    <property type="project" value="TreeGrafter"/>
</dbReference>
<keyword evidence="9" id="KW-1185">Reference proteome</keyword>
<evidence type="ECO:0000256" key="4">
    <source>
        <dbReference type="ARBA" id="ARBA00023242"/>
    </source>
</evidence>
<dbReference type="EMBL" id="CAJFCJ010000025">
    <property type="protein sequence ID" value="CAD5125219.1"/>
    <property type="molecule type" value="Genomic_DNA"/>
</dbReference>
<dbReference type="Pfam" id="PF00010">
    <property type="entry name" value="HLH"/>
    <property type="match status" value="1"/>
</dbReference>
<dbReference type="InterPro" id="IPR051732">
    <property type="entry name" value="USF"/>
</dbReference>
<accession>A0A7I8WAQ2</accession>
<reference evidence="8 9" key="1">
    <citation type="submission" date="2020-08" db="EMBL/GenBank/DDBJ databases">
        <authorList>
            <person name="Hejnol A."/>
        </authorList>
    </citation>
    <scope>NUCLEOTIDE SEQUENCE [LARGE SCALE GENOMIC DNA]</scope>
</reference>
<dbReference type="PROSITE" id="PS50888">
    <property type="entry name" value="BHLH"/>
    <property type="match status" value="1"/>
</dbReference>
<evidence type="ECO:0000256" key="1">
    <source>
        <dbReference type="ARBA" id="ARBA00004123"/>
    </source>
</evidence>
<keyword evidence="4" id="KW-0539">Nucleus</keyword>
<evidence type="ECO:0000256" key="3">
    <source>
        <dbReference type="ARBA" id="ARBA00023163"/>
    </source>
</evidence>
<dbReference type="CDD" id="cd18924">
    <property type="entry name" value="bHLHzip_USF1"/>
    <property type="match status" value="1"/>
</dbReference>
<feature type="domain" description="BHLH" evidence="7">
    <location>
        <begin position="167"/>
        <end position="226"/>
    </location>
</feature>
<dbReference type="Proteomes" id="UP000549394">
    <property type="component" value="Unassembled WGS sequence"/>
</dbReference>
<name>A0A7I8WAQ2_9ANNE</name>
<feature type="region of interest" description="Disordered" evidence="6">
    <location>
        <begin position="154"/>
        <end position="176"/>
    </location>
</feature>
<comment type="caution">
    <text evidence="8">The sequence shown here is derived from an EMBL/GenBank/DDBJ whole genome shotgun (WGS) entry which is preliminary data.</text>
</comment>
<evidence type="ECO:0000313" key="9">
    <source>
        <dbReference type="Proteomes" id="UP000549394"/>
    </source>
</evidence>
<evidence type="ECO:0000259" key="7">
    <source>
        <dbReference type="PROSITE" id="PS50888"/>
    </source>
</evidence>
<dbReference type="InterPro" id="IPR036638">
    <property type="entry name" value="HLH_DNA-bd_sf"/>
</dbReference>
<dbReference type="GO" id="GO:0046983">
    <property type="term" value="F:protein dimerization activity"/>
    <property type="evidence" value="ECO:0007669"/>
    <property type="project" value="InterPro"/>
</dbReference>
<dbReference type="OrthoDB" id="690068at2759"/>
<dbReference type="PANTHER" id="PTHR46117">
    <property type="entry name" value="FI24210P1"/>
    <property type="match status" value="1"/>
</dbReference>
<organism evidence="8 9">
    <name type="scientific">Dimorphilus gyrociliatus</name>
    <dbReference type="NCBI Taxonomy" id="2664684"/>
    <lineage>
        <taxon>Eukaryota</taxon>
        <taxon>Metazoa</taxon>
        <taxon>Spiralia</taxon>
        <taxon>Lophotrochozoa</taxon>
        <taxon>Annelida</taxon>
        <taxon>Polychaeta</taxon>
        <taxon>Polychaeta incertae sedis</taxon>
        <taxon>Dinophilidae</taxon>
        <taxon>Dimorphilus</taxon>
    </lineage>
</organism>